<accession>A0A915HKB5</accession>
<dbReference type="Proteomes" id="UP000887565">
    <property type="component" value="Unplaced"/>
</dbReference>
<evidence type="ECO:0000313" key="1">
    <source>
        <dbReference type="Proteomes" id="UP000887565"/>
    </source>
</evidence>
<dbReference type="AlphaFoldDB" id="A0A915HKB5"/>
<protein>
    <submittedName>
        <fullName evidence="2">Uncharacterized protein</fullName>
    </submittedName>
</protein>
<organism evidence="1 2">
    <name type="scientific">Romanomermis culicivorax</name>
    <name type="common">Nematode worm</name>
    <dbReference type="NCBI Taxonomy" id="13658"/>
    <lineage>
        <taxon>Eukaryota</taxon>
        <taxon>Metazoa</taxon>
        <taxon>Ecdysozoa</taxon>
        <taxon>Nematoda</taxon>
        <taxon>Enoplea</taxon>
        <taxon>Dorylaimia</taxon>
        <taxon>Mermithida</taxon>
        <taxon>Mermithoidea</taxon>
        <taxon>Mermithidae</taxon>
        <taxon>Romanomermis</taxon>
    </lineage>
</organism>
<keyword evidence="1" id="KW-1185">Reference proteome</keyword>
<dbReference type="WBParaSite" id="nRc.2.0.1.t01782-RA">
    <property type="protein sequence ID" value="nRc.2.0.1.t01782-RA"/>
    <property type="gene ID" value="nRc.2.0.1.g01782"/>
</dbReference>
<reference evidence="2" key="1">
    <citation type="submission" date="2022-11" db="UniProtKB">
        <authorList>
            <consortium name="WormBaseParasite"/>
        </authorList>
    </citation>
    <scope>IDENTIFICATION</scope>
</reference>
<proteinExistence type="predicted"/>
<sequence>MTRELYERDGRVIDLDVGQRAIIKRKFFVANDSFDLGVCVEKIVLLFGDGRQTVGNSARMLIAVRRSYSSRNRRFLPNSVGIMLMLTE</sequence>
<evidence type="ECO:0000313" key="2">
    <source>
        <dbReference type="WBParaSite" id="nRc.2.0.1.t01782-RA"/>
    </source>
</evidence>
<name>A0A915HKB5_ROMCU</name>